<dbReference type="InterPro" id="IPR050596">
    <property type="entry name" value="AspAT/PAT-like"/>
</dbReference>
<evidence type="ECO:0000256" key="5">
    <source>
        <dbReference type="ARBA" id="ARBA00022679"/>
    </source>
</evidence>
<evidence type="ECO:0000313" key="9">
    <source>
        <dbReference type="EMBL" id="PZW48983.1"/>
    </source>
</evidence>
<evidence type="ECO:0000313" key="10">
    <source>
        <dbReference type="Proteomes" id="UP000249688"/>
    </source>
</evidence>
<dbReference type="PANTHER" id="PTHR46383">
    <property type="entry name" value="ASPARTATE AMINOTRANSFERASE"/>
    <property type="match status" value="1"/>
</dbReference>
<evidence type="ECO:0000256" key="6">
    <source>
        <dbReference type="ARBA" id="ARBA00022898"/>
    </source>
</evidence>
<comment type="caution">
    <text evidence="9">The sequence shown here is derived from an EMBL/GenBank/DDBJ whole genome shotgun (WGS) entry which is preliminary data.</text>
</comment>
<dbReference type="PANTHER" id="PTHR46383:SF1">
    <property type="entry name" value="ASPARTATE AMINOTRANSFERASE"/>
    <property type="match status" value="1"/>
</dbReference>
<sequence>MPPLSPRLARTAAPAIPAARAWGMGYDGAAGPVLDLTQAVPGYPPPDALLARLGEEAGRAANAGYGPIDGDPALREALAADISRAYGATVTSDDVAITAGCNLAFHMVTSVLAGDGAAVMLPLPWYFNHRMALEMAGIPCVPLPRRTGDGFLPDPDRAAAILDANPQIRALVLVTPDNPTGAVCSPALIATFAALCRKRGVWLVLDETYRDFLAPGPAHGLFADPEWREGVVHLYSFSKAYCVPGQRLGAILGGGAFRAALLKSLDTLQICPNRPGQAALAWAVPALAEWRAGNARLMAGRAAMFRDAMAAVPEWRIDAMGAYFAWTRLPDGAPDALAAAEALAARHGLQTLPGPFFGPGNERHLRLAFANAAEAALAAVPGRLARY</sequence>
<evidence type="ECO:0000259" key="8">
    <source>
        <dbReference type="Pfam" id="PF00155"/>
    </source>
</evidence>
<feature type="domain" description="Aminotransferase class I/classII large" evidence="8">
    <location>
        <begin position="35"/>
        <end position="377"/>
    </location>
</feature>
<comment type="catalytic activity">
    <reaction evidence="7">
        <text>L-aspartate + 2-oxoglutarate = oxaloacetate + L-glutamate</text>
        <dbReference type="Rhea" id="RHEA:21824"/>
        <dbReference type="ChEBI" id="CHEBI:16452"/>
        <dbReference type="ChEBI" id="CHEBI:16810"/>
        <dbReference type="ChEBI" id="CHEBI:29985"/>
        <dbReference type="ChEBI" id="CHEBI:29991"/>
        <dbReference type="EC" id="2.6.1.1"/>
    </reaction>
</comment>
<gene>
    <name evidence="9" type="ORF">C8P66_1038</name>
</gene>
<dbReference type="InterPro" id="IPR015424">
    <property type="entry name" value="PyrdxlP-dep_Trfase"/>
</dbReference>
<evidence type="ECO:0000256" key="4">
    <source>
        <dbReference type="ARBA" id="ARBA00022576"/>
    </source>
</evidence>
<dbReference type="InterPro" id="IPR004839">
    <property type="entry name" value="Aminotransferase_I/II_large"/>
</dbReference>
<evidence type="ECO:0000256" key="7">
    <source>
        <dbReference type="ARBA" id="ARBA00049185"/>
    </source>
</evidence>
<proteinExistence type="inferred from homology"/>
<dbReference type="OrthoDB" id="9766084at2"/>
<dbReference type="GO" id="GO:0006520">
    <property type="term" value="P:amino acid metabolic process"/>
    <property type="evidence" value="ECO:0007669"/>
    <property type="project" value="InterPro"/>
</dbReference>
<keyword evidence="6" id="KW-0663">Pyridoxal phosphate</keyword>
<evidence type="ECO:0000256" key="1">
    <source>
        <dbReference type="ARBA" id="ARBA00001933"/>
    </source>
</evidence>
<organism evidence="9 10">
    <name type="scientific">Humitalea rosea</name>
    <dbReference type="NCBI Taxonomy" id="990373"/>
    <lineage>
        <taxon>Bacteria</taxon>
        <taxon>Pseudomonadati</taxon>
        <taxon>Pseudomonadota</taxon>
        <taxon>Alphaproteobacteria</taxon>
        <taxon>Acetobacterales</taxon>
        <taxon>Roseomonadaceae</taxon>
        <taxon>Humitalea</taxon>
    </lineage>
</organism>
<keyword evidence="5 9" id="KW-0808">Transferase</keyword>
<dbReference type="EMBL" id="QKYU01000003">
    <property type="protein sequence ID" value="PZW48983.1"/>
    <property type="molecule type" value="Genomic_DNA"/>
</dbReference>
<name>A0A2W7ISZ0_9PROT</name>
<dbReference type="NCBIfam" id="NF005732">
    <property type="entry name" value="PRK07550.1"/>
    <property type="match status" value="1"/>
</dbReference>
<dbReference type="Gene3D" id="3.40.640.10">
    <property type="entry name" value="Type I PLP-dependent aspartate aminotransferase-like (Major domain)"/>
    <property type="match status" value="1"/>
</dbReference>
<dbReference type="GO" id="GO:0004069">
    <property type="term" value="F:L-aspartate:2-oxoglutarate aminotransferase activity"/>
    <property type="evidence" value="ECO:0007669"/>
    <property type="project" value="UniProtKB-EC"/>
</dbReference>
<reference evidence="9 10" key="1">
    <citation type="submission" date="2018-06" db="EMBL/GenBank/DDBJ databases">
        <title>Genomic Encyclopedia of Archaeal and Bacterial Type Strains, Phase II (KMG-II): from individual species to whole genera.</title>
        <authorList>
            <person name="Goeker M."/>
        </authorList>
    </citation>
    <scope>NUCLEOTIDE SEQUENCE [LARGE SCALE GENOMIC DNA]</scope>
    <source>
        <strain evidence="9 10">DSM 24525</strain>
    </source>
</reference>
<accession>A0A2W7ISZ0</accession>
<dbReference type="Proteomes" id="UP000249688">
    <property type="component" value="Unassembled WGS sequence"/>
</dbReference>
<dbReference type="Pfam" id="PF00155">
    <property type="entry name" value="Aminotran_1_2"/>
    <property type="match status" value="1"/>
</dbReference>
<dbReference type="SUPFAM" id="SSF53383">
    <property type="entry name" value="PLP-dependent transferases"/>
    <property type="match status" value="1"/>
</dbReference>
<evidence type="ECO:0000256" key="2">
    <source>
        <dbReference type="ARBA" id="ARBA00007441"/>
    </source>
</evidence>
<comment type="cofactor">
    <cofactor evidence="1">
        <name>pyridoxal 5'-phosphate</name>
        <dbReference type="ChEBI" id="CHEBI:597326"/>
    </cofactor>
</comment>
<keyword evidence="4 9" id="KW-0032">Aminotransferase</keyword>
<dbReference type="RefSeq" id="WP_111396708.1">
    <property type="nucleotide sequence ID" value="NZ_QKYU01000003.1"/>
</dbReference>
<evidence type="ECO:0000256" key="3">
    <source>
        <dbReference type="ARBA" id="ARBA00012753"/>
    </source>
</evidence>
<protein>
    <recommendedName>
        <fullName evidence="3">aspartate transaminase</fullName>
        <ecNumber evidence="3">2.6.1.1</ecNumber>
    </recommendedName>
</protein>
<dbReference type="CDD" id="cd00609">
    <property type="entry name" value="AAT_like"/>
    <property type="match status" value="1"/>
</dbReference>
<keyword evidence="10" id="KW-1185">Reference proteome</keyword>
<dbReference type="EC" id="2.6.1.1" evidence="3"/>
<comment type="similarity">
    <text evidence="2">Belongs to the class-I pyridoxal-phosphate-dependent aminotransferase family.</text>
</comment>
<dbReference type="AlphaFoldDB" id="A0A2W7ISZ0"/>
<dbReference type="GO" id="GO:0030170">
    <property type="term" value="F:pyridoxal phosphate binding"/>
    <property type="evidence" value="ECO:0007669"/>
    <property type="project" value="InterPro"/>
</dbReference>
<dbReference type="InterPro" id="IPR015421">
    <property type="entry name" value="PyrdxlP-dep_Trfase_major"/>
</dbReference>